<comment type="caution">
    <text evidence="1">The sequence shown here is derived from an EMBL/GenBank/DDBJ whole genome shotgun (WGS) entry which is preliminary data.</text>
</comment>
<reference evidence="1 2" key="1">
    <citation type="submission" date="2018-06" db="EMBL/GenBank/DDBJ databases">
        <authorList>
            <consortium name="Pathogen Informatics"/>
            <person name="Doyle S."/>
        </authorList>
    </citation>
    <scope>NUCLEOTIDE SEQUENCE [LARGE SCALE GENOMIC DNA]</scope>
    <source>
        <strain evidence="1 2">NCTC10698</strain>
    </source>
</reference>
<gene>
    <name evidence="1" type="ORF">NCTC10698_03952</name>
</gene>
<dbReference type="GeneID" id="63997943"/>
<accession>A0A8B4S7D4</accession>
<dbReference type="EMBL" id="UFXL01000001">
    <property type="protein sequence ID" value="SUY79022.1"/>
    <property type="molecule type" value="Genomic_DNA"/>
</dbReference>
<evidence type="ECO:0008006" key="3">
    <source>
        <dbReference type="Google" id="ProtNLM"/>
    </source>
</evidence>
<evidence type="ECO:0000313" key="2">
    <source>
        <dbReference type="Proteomes" id="UP000255070"/>
    </source>
</evidence>
<organism evidence="1 2">
    <name type="scientific">Comamonas testosteroni</name>
    <name type="common">Pseudomonas testosteroni</name>
    <dbReference type="NCBI Taxonomy" id="285"/>
    <lineage>
        <taxon>Bacteria</taxon>
        <taxon>Pseudomonadati</taxon>
        <taxon>Pseudomonadota</taxon>
        <taxon>Betaproteobacteria</taxon>
        <taxon>Burkholderiales</taxon>
        <taxon>Comamonadaceae</taxon>
        <taxon>Comamonas</taxon>
    </lineage>
</organism>
<dbReference type="AlphaFoldDB" id="A0A8B4S7D4"/>
<protein>
    <recommendedName>
        <fullName evidence="3">Phage antitermination protein Q</fullName>
    </recommendedName>
</protein>
<evidence type="ECO:0000313" key="1">
    <source>
        <dbReference type="EMBL" id="SUY79022.1"/>
    </source>
</evidence>
<dbReference type="RefSeq" id="WP_003078874.1">
    <property type="nucleotide sequence ID" value="NZ_BBJZ01000018.1"/>
</dbReference>
<sequence>MARIEHIKRRLDNWALWRARRDNNGLGFPSQNILAVWGASVEQPQKNRESVMPVLHLEAEETDKAVESLKGGKSHLYDTLYCIYVRDLGITGTARRIGRAPSTVHAQLDAADRAIDAWLVALAQEKERRRSHMQPQGSFST</sequence>
<keyword evidence="2" id="KW-1185">Reference proteome</keyword>
<name>A0A8B4S7D4_COMTE</name>
<proteinExistence type="predicted"/>
<dbReference type="Proteomes" id="UP000255070">
    <property type="component" value="Unassembled WGS sequence"/>
</dbReference>